<keyword evidence="6" id="KW-0378">Hydrolase</keyword>
<evidence type="ECO:0000256" key="8">
    <source>
        <dbReference type="SAM" id="MobiDB-lite"/>
    </source>
</evidence>
<name>A0A2N9FQ18_FAGSY</name>
<feature type="domain" description="DDE Tnp4" evidence="9">
    <location>
        <begin position="363"/>
        <end position="456"/>
    </location>
</feature>
<feature type="region of interest" description="Disordered" evidence="8">
    <location>
        <begin position="258"/>
        <end position="312"/>
    </location>
</feature>
<evidence type="ECO:0000256" key="5">
    <source>
        <dbReference type="ARBA" id="ARBA00022723"/>
    </source>
</evidence>
<evidence type="ECO:0000256" key="3">
    <source>
        <dbReference type="ARBA" id="ARBA00006958"/>
    </source>
</evidence>
<evidence type="ECO:0000313" key="10">
    <source>
        <dbReference type="EMBL" id="SPC89225.1"/>
    </source>
</evidence>
<protein>
    <recommendedName>
        <fullName evidence="9">DDE Tnp4 domain-containing protein</fullName>
    </recommendedName>
</protein>
<dbReference type="PANTHER" id="PTHR22930">
    <property type="match status" value="1"/>
</dbReference>
<sequence length="525" mass="60009">MASQPGGEPREEVERATDRSVWLQSWPSSPSPTDSSCSDTSLFHETQATPKAKEFRKKGCDNYDKLGTLFNKTTATVPPNMDKVKRHTHGEKGKEKKPKKWDKMSDMTLAIREFIEISRQRFERRVAKTSASCVGESKRKLERFSLDKAVQALSVYRDTPRTAYLKVMKAFYKKENRVAFLAMPEDRKIEWMDSIADGFHILATDLMKVMIIMEISMNHCAGIELASTYLGQYPRNEMSDFIYFNAYTFLKSEISEDDVDEESCDESNNGSIDEMFDNESHSNTEESEKSDEDDEAGMCDNDSKTNSDVRDGMHNVNETFLRMSIDRMNKYYNKRPMRTSKLSRDAFMKEVLNRHPGKCVGAIDGTHVITHAPVEKANSCRGRKHVITQNVMCACNFDMKFTFVCSGWEGSANDLRVFEKAITSDKHMFPWPAVGSYYLMDNGYSMGGKFLPPHKSVKYHAQEYRDKMFILWKGIECPMGNKGLAHQCYGRAIHSLRSEAIAAMGTFRDQMTEMMWIEYRGGGSS</sequence>
<comment type="similarity">
    <text evidence="3">Belongs to the HARBI1 family.</text>
</comment>
<feature type="compositionally biased region" description="Low complexity" evidence="8">
    <location>
        <begin position="25"/>
        <end position="41"/>
    </location>
</feature>
<organism evidence="10">
    <name type="scientific">Fagus sylvatica</name>
    <name type="common">Beechnut</name>
    <dbReference type="NCBI Taxonomy" id="28930"/>
    <lineage>
        <taxon>Eukaryota</taxon>
        <taxon>Viridiplantae</taxon>
        <taxon>Streptophyta</taxon>
        <taxon>Embryophyta</taxon>
        <taxon>Tracheophyta</taxon>
        <taxon>Spermatophyta</taxon>
        <taxon>Magnoliopsida</taxon>
        <taxon>eudicotyledons</taxon>
        <taxon>Gunneridae</taxon>
        <taxon>Pentapetalae</taxon>
        <taxon>rosids</taxon>
        <taxon>fabids</taxon>
        <taxon>Fagales</taxon>
        <taxon>Fagaceae</taxon>
        <taxon>Fagus</taxon>
    </lineage>
</organism>
<dbReference type="InterPro" id="IPR027806">
    <property type="entry name" value="HARBI1_dom"/>
</dbReference>
<keyword evidence="5" id="KW-0479">Metal-binding</keyword>
<feature type="compositionally biased region" description="Basic residues" evidence="8">
    <location>
        <begin position="84"/>
        <end position="100"/>
    </location>
</feature>
<evidence type="ECO:0000256" key="1">
    <source>
        <dbReference type="ARBA" id="ARBA00001968"/>
    </source>
</evidence>
<gene>
    <name evidence="10" type="ORF">FSB_LOCUS17107</name>
</gene>
<evidence type="ECO:0000259" key="9">
    <source>
        <dbReference type="Pfam" id="PF13359"/>
    </source>
</evidence>
<dbReference type="Pfam" id="PF13359">
    <property type="entry name" value="DDE_Tnp_4"/>
    <property type="match status" value="1"/>
</dbReference>
<evidence type="ECO:0000256" key="2">
    <source>
        <dbReference type="ARBA" id="ARBA00004123"/>
    </source>
</evidence>
<feature type="compositionally biased region" description="Basic and acidic residues" evidence="8">
    <location>
        <begin position="8"/>
        <end position="18"/>
    </location>
</feature>
<reference evidence="10" key="1">
    <citation type="submission" date="2018-02" db="EMBL/GenBank/DDBJ databases">
        <authorList>
            <person name="Cohen D.B."/>
            <person name="Kent A.D."/>
        </authorList>
    </citation>
    <scope>NUCLEOTIDE SEQUENCE</scope>
</reference>
<feature type="region of interest" description="Disordered" evidence="8">
    <location>
        <begin position="1"/>
        <end position="42"/>
    </location>
</feature>
<dbReference type="GO" id="GO:0004518">
    <property type="term" value="F:nuclease activity"/>
    <property type="evidence" value="ECO:0007669"/>
    <property type="project" value="UniProtKB-KW"/>
</dbReference>
<evidence type="ECO:0000256" key="4">
    <source>
        <dbReference type="ARBA" id="ARBA00022722"/>
    </source>
</evidence>
<feature type="compositionally biased region" description="Basic and acidic residues" evidence="8">
    <location>
        <begin position="301"/>
        <end position="312"/>
    </location>
</feature>
<proteinExistence type="inferred from homology"/>
<feature type="region of interest" description="Disordered" evidence="8">
    <location>
        <begin position="74"/>
        <end position="102"/>
    </location>
</feature>
<dbReference type="PANTHER" id="PTHR22930:SF251">
    <property type="entry name" value="DDE TNP4 DOMAIN-CONTAINING PROTEIN"/>
    <property type="match status" value="1"/>
</dbReference>
<accession>A0A2N9FQ18</accession>
<dbReference type="GO" id="GO:0005634">
    <property type="term" value="C:nucleus"/>
    <property type="evidence" value="ECO:0007669"/>
    <property type="project" value="UniProtKB-SubCell"/>
</dbReference>
<dbReference type="AlphaFoldDB" id="A0A2N9FQ18"/>
<feature type="compositionally biased region" description="Acidic residues" evidence="8">
    <location>
        <begin position="288"/>
        <end position="297"/>
    </location>
</feature>
<dbReference type="EMBL" id="OIVN01001052">
    <property type="protein sequence ID" value="SPC89225.1"/>
    <property type="molecule type" value="Genomic_DNA"/>
</dbReference>
<feature type="compositionally biased region" description="Basic and acidic residues" evidence="8">
    <location>
        <begin position="278"/>
        <end position="287"/>
    </location>
</feature>
<comment type="subcellular location">
    <subcellularLocation>
        <location evidence="2">Nucleus</location>
    </subcellularLocation>
</comment>
<dbReference type="GO" id="GO:0046872">
    <property type="term" value="F:metal ion binding"/>
    <property type="evidence" value="ECO:0007669"/>
    <property type="project" value="UniProtKB-KW"/>
</dbReference>
<keyword evidence="7" id="KW-0539">Nucleus</keyword>
<dbReference type="InterPro" id="IPR045249">
    <property type="entry name" value="HARBI1-like"/>
</dbReference>
<keyword evidence="4" id="KW-0540">Nuclease</keyword>
<evidence type="ECO:0000256" key="7">
    <source>
        <dbReference type="ARBA" id="ARBA00023242"/>
    </source>
</evidence>
<dbReference type="GO" id="GO:0016787">
    <property type="term" value="F:hydrolase activity"/>
    <property type="evidence" value="ECO:0007669"/>
    <property type="project" value="UniProtKB-KW"/>
</dbReference>
<comment type="cofactor">
    <cofactor evidence="1">
        <name>a divalent metal cation</name>
        <dbReference type="ChEBI" id="CHEBI:60240"/>
    </cofactor>
</comment>
<evidence type="ECO:0000256" key="6">
    <source>
        <dbReference type="ARBA" id="ARBA00022801"/>
    </source>
</evidence>